<dbReference type="RefSeq" id="XP_030879266.1">
    <property type="nucleotide sequence ID" value="XM_031023406.1"/>
</dbReference>
<feature type="non-terminal residue" evidence="3">
    <location>
        <position position="318"/>
    </location>
</feature>
<accession>A0A7F8QF03</accession>
<feature type="non-terminal residue" evidence="3">
    <location>
        <position position="1"/>
    </location>
</feature>
<dbReference type="GeneID" id="115939168"/>
<dbReference type="InterPro" id="IPR016024">
    <property type="entry name" value="ARM-type_fold"/>
</dbReference>
<evidence type="ECO:0000259" key="1">
    <source>
        <dbReference type="Pfam" id="PF07539"/>
    </source>
</evidence>
<dbReference type="AlphaFoldDB" id="A0A7F8QF03"/>
<evidence type="ECO:0000313" key="2">
    <source>
        <dbReference type="Proteomes" id="UP000245341"/>
    </source>
</evidence>
<gene>
    <name evidence="3" type="primary">LOC115939168</name>
</gene>
<dbReference type="SUPFAM" id="SSF48371">
    <property type="entry name" value="ARM repeat"/>
    <property type="match status" value="1"/>
</dbReference>
<dbReference type="PANTHER" id="PTHR17695:SF11">
    <property type="entry name" value="SMALL SUBUNIT PROCESSOME COMPONENT 20 HOMOLOG"/>
    <property type="match status" value="1"/>
</dbReference>
<dbReference type="InterPro" id="IPR052575">
    <property type="entry name" value="SSU_processome_comp_20"/>
</dbReference>
<feature type="domain" description="U3 small nucleolar RNA-associated protein 20 N-terminal" evidence="1">
    <location>
        <begin position="1"/>
        <end position="316"/>
    </location>
</feature>
<sequence>YFPFLAKQKPGYPECDILTNVFAILSAKNLSEATASIVMDIADDLLNLPDFEPTETLLSLPVTGCVYTESADESITMGGQLILPHVPAILQYLSKTTISAEKVKKKKNRAQVSKELGILSKISKFMRDKEQSSLLITLLLPFLHRGNIAQDTEVDILVTVQNLLKHCLEPTSFLKPLAKLFSVIKNKLSRQLLCTVFQTLSDFESGLKYITDVVKLNAFDQRHLDDINFDVRFSTFQTITSYIKEMQTVDVNYLVPVMHNCFYNMELGDMSLSDNASMCLMSIIKKLAALNVTEKEYREIIHRSLLEKLRKGLKSQTE</sequence>
<keyword evidence="2" id="KW-1185">Reference proteome</keyword>
<dbReference type="Pfam" id="PF07539">
    <property type="entry name" value="UTP20_N"/>
    <property type="match status" value="1"/>
</dbReference>
<organism evidence="2 3">
    <name type="scientific">Leptonychotes weddellii</name>
    <name type="common">Weddell seal</name>
    <name type="synonym">Otaria weddellii</name>
    <dbReference type="NCBI Taxonomy" id="9713"/>
    <lineage>
        <taxon>Eukaryota</taxon>
        <taxon>Metazoa</taxon>
        <taxon>Chordata</taxon>
        <taxon>Craniata</taxon>
        <taxon>Vertebrata</taxon>
        <taxon>Euteleostomi</taxon>
        <taxon>Mammalia</taxon>
        <taxon>Eutheria</taxon>
        <taxon>Laurasiatheria</taxon>
        <taxon>Carnivora</taxon>
        <taxon>Caniformia</taxon>
        <taxon>Pinnipedia</taxon>
        <taxon>Phocidae</taxon>
        <taxon>Monachinae</taxon>
        <taxon>Lobodontini</taxon>
        <taxon>Leptonychotes</taxon>
    </lineage>
</organism>
<evidence type="ECO:0000313" key="3">
    <source>
        <dbReference type="RefSeq" id="XP_030879266.1"/>
    </source>
</evidence>
<dbReference type="OrthoDB" id="9908214at2759"/>
<dbReference type="GO" id="GO:0032040">
    <property type="term" value="C:small-subunit processome"/>
    <property type="evidence" value="ECO:0007669"/>
    <property type="project" value="TreeGrafter"/>
</dbReference>
<dbReference type="GO" id="GO:0030686">
    <property type="term" value="C:90S preribosome"/>
    <property type="evidence" value="ECO:0007669"/>
    <property type="project" value="TreeGrafter"/>
</dbReference>
<dbReference type="InterPro" id="IPR011430">
    <property type="entry name" value="UTP20_N"/>
</dbReference>
<dbReference type="PANTHER" id="PTHR17695">
    <property type="entry name" value="SMALL SUBUNIT PROCESSOME COMPONENT 20 HOMOLOG"/>
    <property type="match status" value="1"/>
</dbReference>
<dbReference type="KEGG" id="lww:115939168"/>
<name>A0A7F8QF03_LEPWE</name>
<reference evidence="3" key="1">
    <citation type="submission" date="2025-08" db="UniProtKB">
        <authorList>
            <consortium name="RefSeq"/>
        </authorList>
    </citation>
    <scope>IDENTIFICATION</scope>
    <source>
        <tissue evidence="3">Liver</tissue>
    </source>
</reference>
<dbReference type="Proteomes" id="UP000245341">
    <property type="component" value="Unplaced"/>
</dbReference>
<protein>
    <submittedName>
        <fullName evidence="3">Small subunit processome component 20 homolog</fullName>
    </submittedName>
</protein>
<proteinExistence type="predicted"/>